<evidence type="ECO:0000313" key="9">
    <source>
        <dbReference type="EMBL" id="GEN31668.1"/>
    </source>
</evidence>
<dbReference type="InterPro" id="IPR035102">
    <property type="entry name" value="Phosphomevalonate_kinase"/>
</dbReference>
<evidence type="ECO:0000256" key="4">
    <source>
        <dbReference type="ARBA" id="ARBA00022741"/>
    </source>
</evidence>
<comment type="caution">
    <text evidence="9">The sequence shown here is derived from an EMBL/GenBank/DDBJ whole genome shotgun (WGS) entry which is preliminary data.</text>
</comment>
<keyword evidence="6" id="KW-0067">ATP-binding</keyword>
<dbReference type="InterPro" id="IPR005917">
    <property type="entry name" value="Pmev_kinase_bact"/>
</dbReference>
<evidence type="ECO:0000256" key="5">
    <source>
        <dbReference type="ARBA" id="ARBA00022777"/>
    </source>
</evidence>
<dbReference type="InterPro" id="IPR013750">
    <property type="entry name" value="GHMP_kinase_C_dom"/>
</dbReference>
<dbReference type="RefSeq" id="WP_146938058.1">
    <property type="nucleotide sequence ID" value="NZ_BJXW01000021.1"/>
</dbReference>
<dbReference type="PRINTS" id="PR00959">
    <property type="entry name" value="MEVGALKINASE"/>
</dbReference>
<dbReference type="InterPro" id="IPR036554">
    <property type="entry name" value="GHMP_kinase_C_sf"/>
</dbReference>
<dbReference type="EC" id="2.7.4.2" evidence="2"/>
<dbReference type="UniPathway" id="UPA00057">
    <property type="reaction ID" value="UER00099"/>
</dbReference>
<evidence type="ECO:0000256" key="2">
    <source>
        <dbReference type="ARBA" id="ARBA00012958"/>
    </source>
</evidence>
<dbReference type="InterPro" id="IPR006204">
    <property type="entry name" value="GHMP_kinase_N_dom"/>
</dbReference>
<dbReference type="GO" id="GO:0019287">
    <property type="term" value="P:isopentenyl diphosphate biosynthetic process, mevalonate pathway"/>
    <property type="evidence" value="ECO:0007669"/>
    <property type="project" value="UniProtKB-UniPathway"/>
</dbReference>
<dbReference type="Proteomes" id="UP000321491">
    <property type="component" value="Unassembled WGS sequence"/>
</dbReference>
<dbReference type="Gene3D" id="3.30.70.890">
    <property type="entry name" value="GHMP kinase, C-terminal domain"/>
    <property type="match status" value="1"/>
</dbReference>
<evidence type="ECO:0000256" key="6">
    <source>
        <dbReference type="ARBA" id="ARBA00022840"/>
    </source>
</evidence>
<dbReference type="OrthoDB" id="1522677at2"/>
<dbReference type="SUPFAM" id="SSF55060">
    <property type="entry name" value="GHMP Kinase, C-terminal domain"/>
    <property type="match status" value="1"/>
</dbReference>
<dbReference type="PANTHER" id="PTHR31814:SF2">
    <property type="entry name" value="PHOSPHOMEVALONATE KINASE"/>
    <property type="match status" value="1"/>
</dbReference>
<keyword evidence="3" id="KW-0808">Transferase</keyword>
<accession>A0A511V171</accession>
<dbReference type="InterPro" id="IPR014721">
    <property type="entry name" value="Ribsml_uS5_D2-typ_fold_subgr"/>
</dbReference>
<dbReference type="Pfam" id="PF00288">
    <property type="entry name" value="GHMP_kinases_N"/>
    <property type="match status" value="1"/>
</dbReference>
<name>A0A511V171_9BACI</name>
<dbReference type="GO" id="GO:0005524">
    <property type="term" value="F:ATP binding"/>
    <property type="evidence" value="ECO:0007669"/>
    <property type="project" value="UniProtKB-KW"/>
</dbReference>
<dbReference type="AlphaFoldDB" id="A0A511V171"/>
<evidence type="ECO:0000256" key="3">
    <source>
        <dbReference type="ARBA" id="ARBA00022679"/>
    </source>
</evidence>
<feature type="domain" description="GHMP kinase C-terminal" evidence="8">
    <location>
        <begin position="269"/>
        <end position="350"/>
    </location>
</feature>
<dbReference type="NCBIfam" id="TIGR01220">
    <property type="entry name" value="Pmev_kin_Gr_pos"/>
    <property type="match status" value="1"/>
</dbReference>
<dbReference type="GO" id="GO:0004631">
    <property type="term" value="F:phosphomevalonate kinase activity"/>
    <property type="evidence" value="ECO:0007669"/>
    <property type="project" value="UniProtKB-EC"/>
</dbReference>
<dbReference type="EMBL" id="BJXW01000021">
    <property type="protein sequence ID" value="GEN31668.1"/>
    <property type="molecule type" value="Genomic_DNA"/>
</dbReference>
<dbReference type="PANTHER" id="PTHR31814">
    <property type="match status" value="1"/>
</dbReference>
<gene>
    <name evidence="9" type="ORF">CQU01_19060</name>
</gene>
<sequence>MSKSILTIKTPGKLMIAGEFAVLEPRKKLAVMAVNRFVSTTIEKQEDLTVSLVNFNLMDLSWKFHDHEVYIDTQDKRVHFVKSAMSVALLYLEESCIPWEPFKLTVKSELDDESGIKYGLGSSAAVTVSVVEAILTMFMPHDVTKDLVFRLSALSHAKTQGNGSGADVAASSFGGVLQYASFQAYWLNEQYKKADRLVDLVDRKWPYLSLRPLNVPEDIYICIGWTGKPASTPKLVDQVLQLKHDKRDRFDAFLEASERAVSKFMNGMEEENIDLILEGIKENRQALRQVGEDAHVMIETPQLTTLCDLAETYGGAGKPSGAGGGDSGIAFMPTEESVQKLKDAWKQAGIKPLDLIIHKK</sequence>
<evidence type="ECO:0000259" key="7">
    <source>
        <dbReference type="Pfam" id="PF00288"/>
    </source>
</evidence>
<evidence type="ECO:0000313" key="10">
    <source>
        <dbReference type="Proteomes" id="UP000321491"/>
    </source>
</evidence>
<dbReference type="InterPro" id="IPR020568">
    <property type="entry name" value="Ribosomal_Su5_D2-typ_SF"/>
</dbReference>
<keyword evidence="4" id="KW-0547">Nucleotide-binding</keyword>
<feature type="domain" description="GHMP kinase N-terminal" evidence="7">
    <location>
        <begin position="88"/>
        <end position="175"/>
    </location>
</feature>
<dbReference type="Gene3D" id="3.30.230.10">
    <property type="match status" value="1"/>
</dbReference>
<evidence type="ECO:0000259" key="8">
    <source>
        <dbReference type="Pfam" id="PF08544"/>
    </source>
</evidence>
<comment type="pathway">
    <text evidence="1">Isoprenoid biosynthesis; isopentenyl diphosphate biosynthesis via mevalonate pathway; isopentenyl diphosphate from (R)-mevalonate: step 2/3.</text>
</comment>
<reference evidence="9 10" key="1">
    <citation type="submission" date="2019-07" db="EMBL/GenBank/DDBJ databases">
        <title>Whole genome shotgun sequence of Cerasibacillus quisquiliarum NBRC 102429.</title>
        <authorList>
            <person name="Hosoyama A."/>
            <person name="Uohara A."/>
            <person name="Ohji S."/>
            <person name="Ichikawa N."/>
        </authorList>
    </citation>
    <scope>NUCLEOTIDE SEQUENCE [LARGE SCALE GENOMIC DNA]</scope>
    <source>
        <strain evidence="9 10">NBRC 102429</strain>
    </source>
</reference>
<organism evidence="9 10">
    <name type="scientific">Cerasibacillus quisquiliarum</name>
    <dbReference type="NCBI Taxonomy" id="227865"/>
    <lineage>
        <taxon>Bacteria</taxon>
        <taxon>Bacillati</taxon>
        <taxon>Bacillota</taxon>
        <taxon>Bacilli</taxon>
        <taxon>Bacillales</taxon>
        <taxon>Bacillaceae</taxon>
        <taxon>Cerasibacillus</taxon>
    </lineage>
</organism>
<dbReference type="Pfam" id="PF08544">
    <property type="entry name" value="GHMP_kinases_C"/>
    <property type="match status" value="1"/>
</dbReference>
<keyword evidence="10" id="KW-1185">Reference proteome</keyword>
<proteinExistence type="predicted"/>
<protein>
    <recommendedName>
        <fullName evidence="2">phosphomevalonate kinase</fullName>
        <ecNumber evidence="2">2.7.4.2</ecNumber>
    </recommendedName>
</protein>
<evidence type="ECO:0000256" key="1">
    <source>
        <dbReference type="ARBA" id="ARBA00005017"/>
    </source>
</evidence>
<keyword evidence="5 9" id="KW-0418">Kinase</keyword>
<dbReference type="SUPFAM" id="SSF54211">
    <property type="entry name" value="Ribosomal protein S5 domain 2-like"/>
    <property type="match status" value="1"/>
</dbReference>